<dbReference type="Gene3D" id="3.90.226.10">
    <property type="entry name" value="2-enoyl-CoA Hydratase, Chain A, domain 1"/>
    <property type="match status" value="1"/>
</dbReference>
<dbReference type="PANTHER" id="PTHR43684">
    <property type="match status" value="1"/>
</dbReference>
<evidence type="ECO:0000256" key="3">
    <source>
        <dbReference type="ARBA" id="ARBA00023235"/>
    </source>
</evidence>
<evidence type="ECO:0000313" key="4">
    <source>
        <dbReference type="EMBL" id="RYO81499.1"/>
    </source>
</evidence>
<evidence type="ECO:0008006" key="6">
    <source>
        <dbReference type="Google" id="ProtNLM"/>
    </source>
</evidence>
<dbReference type="InterPro" id="IPR001753">
    <property type="entry name" value="Enoyl-CoA_hydra/iso"/>
</dbReference>
<keyword evidence="2" id="KW-0576">Peroxisome</keyword>
<comment type="subcellular location">
    <subcellularLocation>
        <location evidence="1">Peroxisome</location>
    </subcellularLocation>
</comment>
<name>A0ABY0H3D2_9PEZI</name>
<dbReference type="InterPro" id="IPR051053">
    <property type="entry name" value="ECH/Chromodomain_protein"/>
</dbReference>
<dbReference type="InterPro" id="IPR029045">
    <property type="entry name" value="ClpP/crotonase-like_dom_sf"/>
</dbReference>
<reference evidence="4 5" key="1">
    <citation type="submission" date="2018-06" db="EMBL/GenBank/DDBJ databases">
        <title>Complete Genomes of Monosporascus.</title>
        <authorList>
            <person name="Robinson A.J."/>
            <person name="Natvig D.O."/>
        </authorList>
    </citation>
    <scope>NUCLEOTIDE SEQUENCE [LARGE SCALE GENOMIC DNA]</scope>
    <source>
        <strain evidence="4 5">CBS 609.92</strain>
    </source>
</reference>
<dbReference type="PANTHER" id="PTHR43684:SF1">
    <property type="entry name" value="ENOYL-COA DELTA ISOMERASE 2"/>
    <property type="match status" value="1"/>
</dbReference>
<keyword evidence="3" id="KW-0413">Isomerase</keyword>
<evidence type="ECO:0000313" key="5">
    <source>
        <dbReference type="Proteomes" id="UP000294003"/>
    </source>
</evidence>
<dbReference type="SUPFAM" id="SSF52096">
    <property type="entry name" value="ClpP/crotonase"/>
    <property type="match status" value="1"/>
</dbReference>
<dbReference type="Pfam" id="PF00378">
    <property type="entry name" value="ECH_1"/>
    <property type="match status" value="1"/>
</dbReference>
<accession>A0ABY0H3D2</accession>
<dbReference type="EMBL" id="QJNS01000249">
    <property type="protein sequence ID" value="RYO81499.1"/>
    <property type="molecule type" value="Genomic_DNA"/>
</dbReference>
<keyword evidence="5" id="KW-1185">Reference proteome</keyword>
<comment type="caution">
    <text evidence="4">The sequence shown here is derived from an EMBL/GenBank/DDBJ whole genome shotgun (WGS) entry which is preliminary data.</text>
</comment>
<protein>
    <recommendedName>
        <fullName evidence="6">Enoyl-CoA hydratase</fullName>
    </recommendedName>
</protein>
<gene>
    <name evidence="4" type="ORF">DL762_007076</name>
</gene>
<sequence>MEEAMAEDVIKVTYAGRIATITIDNSRKLNALNMEQYYALSKAMREVAARDDIYITVLTGKGRYFSAGANVSLMNGKEPTDPDVYREWLRGFVANNLNLTQAFYTHPKVLVAALNGPAVGLSAALTAFADFVYATPHTFLLTPFSSLGLVTEGGASRALVQRLGVARANEALIMSRRIPCEELVAAGYVNKVFDAGNPEDSDAFLRLVMREVDERLGDHLIGDSLVGIKALIRRPEIEVLERQNVAEVFAGLDRFVKGVPQEEFNKIATGRKRHNL</sequence>
<proteinExistence type="predicted"/>
<organism evidence="4 5">
    <name type="scientific">Monosporascus cannonballus</name>
    <dbReference type="NCBI Taxonomy" id="155416"/>
    <lineage>
        <taxon>Eukaryota</taxon>
        <taxon>Fungi</taxon>
        <taxon>Dikarya</taxon>
        <taxon>Ascomycota</taxon>
        <taxon>Pezizomycotina</taxon>
        <taxon>Sordariomycetes</taxon>
        <taxon>Xylariomycetidae</taxon>
        <taxon>Xylariales</taxon>
        <taxon>Xylariales incertae sedis</taxon>
        <taxon>Monosporascus</taxon>
    </lineage>
</organism>
<evidence type="ECO:0000256" key="2">
    <source>
        <dbReference type="ARBA" id="ARBA00023140"/>
    </source>
</evidence>
<evidence type="ECO:0000256" key="1">
    <source>
        <dbReference type="ARBA" id="ARBA00004275"/>
    </source>
</evidence>
<dbReference type="CDD" id="cd06558">
    <property type="entry name" value="crotonase-like"/>
    <property type="match status" value="1"/>
</dbReference>
<dbReference type="Proteomes" id="UP000294003">
    <property type="component" value="Unassembled WGS sequence"/>
</dbReference>